<dbReference type="Gene3D" id="1.10.287.3510">
    <property type="match status" value="1"/>
</dbReference>
<keyword evidence="7" id="KW-1185">Reference proteome</keyword>
<dbReference type="Proteomes" id="UP000243629">
    <property type="component" value="Unassembled WGS sequence"/>
</dbReference>
<dbReference type="Pfam" id="PF00420">
    <property type="entry name" value="Oxidored_q2"/>
    <property type="match status" value="1"/>
</dbReference>
<comment type="subcellular location">
    <subcellularLocation>
        <location evidence="1">Membrane</location>
        <topology evidence="1">Multi-pass membrane protein</topology>
    </subcellularLocation>
</comment>
<evidence type="ECO:0000256" key="4">
    <source>
        <dbReference type="ARBA" id="ARBA00023136"/>
    </source>
</evidence>
<dbReference type="EMBL" id="FOUI01000016">
    <property type="protein sequence ID" value="SFM80984.1"/>
    <property type="molecule type" value="Genomic_DNA"/>
</dbReference>
<keyword evidence="2 5" id="KW-0812">Transmembrane</keyword>
<evidence type="ECO:0000313" key="6">
    <source>
        <dbReference type="EMBL" id="SFM80984.1"/>
    </source>
</evidence>
<sequence length="91" mass="9586">MTQTALYLIGGLALWLIGLHGLIVQHYALRRIIALNIMGSGCFMVMVALASRVQPPDPVLQALVVTGLVVAASASAFALRLASSGKPEQDE</sequence>
<protein>
    <submittedName>
        <fullName evidence="6">Multicomponent Na+:H+ antiporter subunit C</fullName>
    </submittedName>
</protein>
<feature type="transmembrane region" description="Helical" evidence="5">
    <location>
        <begin position="32"/>
        <end position="53"/>
    </location>
</feature>
<dbReference type="STRING" id="1720063.SAMN05216217_11655"/>
<organism evidence="6 7">
    <name type="scientific">Halopseudomonas yangmingensis</name>
    <dbReference type="NCBI Taxonomy" id="1720063"/>
    <lineage>
        <taxon>Bacteria</taxon>
        <taxon>Pseudomonadati</taxon>
        <taxon>Pseudomonadota</taxon>
        <taxon>Gammaproteobacteria</taxon>
        <taxon>Pseudomonadales</taxon>
        <taxon>Pseudomonadaceae</taxon>
        <taxon>Halopseudomonas</taxon>
    </lineage>
</organism>
<gene>
    <name evidence="6" type="ORF">SAMN05216217_11655</name>
</gene>
<dbReference type="OrthoDB" id="1494613at2"/>
<evidence type="ECO:0000256" key="1">
    <source>
        <dbReference type="ARBA" id="ARBA00004141"/>
    </source>
</evidence>
<dbReference type="AlphaFoldDB" id="A0A1I4TW67"/>
<feature type="transmembrane region" description="Helical" evidence="5">
    <location>
        <begin position="6"/>
        <end position="25"/>
    </location>
</feature>
<reference evidence="7" key="1">
    <citation type="submission" date="2016-10" db="EMBL/GenBank/DDBJ databases">
        <authorList>
            <person name="Varghese N."/>
            <person name="Submissions S."/>
        </authorList>
    </citation>
    <scope>NUCLEOTIDE SEQUENCE [LARGE SCALE GENOMIC DNA]</scope>
    <source>
        <strain evidence="7">DSM 24213</strain>
    </source>
</reference>
<feature type="transmembrane region" description="Helical" evidence="5">
    <location>
        <begin position="59"/>
        <end position="79"/>
    </location>
</feature>
<keyword evidence="3 5" id="KW-1133">Transmembrane helix</keyword>
<evidence type="ECO:0000313" key="7">
    <source>
        <dbReference type="Proteomes" id="UP000243629"/>
    </source>
</evidence>
<proteinExistence type="predicted"/>
<keyword evidence="4 5" id="KW-0472">Membrane</keyword>
<accession>A0A1I4TW67</accession>
<evidence type="ECO:0000256" key="2">
    <source>
        <dbReference type="ARBA" id="ARBA00022692"/>
    </source>
</evidence>
<dbReference type="GO" id="GO:0016020">
    <property type="term" value="C:membrane"/>
    <property type="evidence" value="ECO:0007669"/>
    <property type="project" value="UniProtKB-SubCell"/>
</dbReference>
<dbReference type="RefSeq" id="WP_093478153.1">
    <property type="nucleotide sequence ID" value="NZ_FOUI01000016.1"/>
</dbReference>
<evidence type="ECO:0000256" key="5">
    <source>
        <dbReference type="SAM" id="Phobius"/>
    </source>
</evidence>
<dbReference type="InterPro" id="IPR039428">
    <property type="entry name" value="NUOK/Mnh_C1-like"/>
</dbReference>
<evidence type="ECO:0000256" key="3">
    <source>
        <dbReference type="ARBA" id="ARBA00022989"/>
    </source>
</evidence>
<name>A0A1I4TW67_9GAMM</name>